<reference evidence="3" key="1">
    <citation type="submission" date="2020-09" db="EMBL/GenBank/DDBJ databases">
        <title>Draft Genome Sequence of Paenibacillus sp. WST5.</title>
        <authorList>
            <person name="Bao Z."/>
        </authorList>
    </citation>
    <scope>NUCLEOTIDE SEQUENCE</scope>
    <source>
        <strain evidence="3">WST5</strain>
    </source>
</reference>
<protein>
    <submittedName>
        <fullName evidence="3">S-layer homology domain-containing protein</fullName>
    </submittedName>
</protein>
<dbReference type="GO" id="GO:0030246">
    <property type="term" value="F:carbohydrate binding"/>
    <property type="evidence" value="ECO:0007669"/>
    <property type="project" value="InterPro"/>
</dbReference>
<keyword evidence="1" id="KW-0732">Signal</keyword>
<sequence length="614" mass="65480">MVRVNIGSMHFWWIALVILIMACFISTTVYAAPAAEIATDKRTYKAGDTVEITVKLDGFTSGAQINSATLRLAYDSSTFELLTNQVNNDVVDGGIPSAAKTDSAVPGTITYLVASPSINYPVVNDQAVFTVKMKVKSNAAVGDKTFFLKGDNQDLSTDLLDLDDHVYHLPSTTATVTIASSSSGGAVVPFFPIVLPAIEIPSVLMPDVVLTGGLPFVSLNEAVKAQRTDSGYEVQLDPSIAAGLINETQGDNGRLLSFGIDVRGAASFEIPSSVAKLAVERFGEEGAIMAFTRAGSFTVPLSVIKVNDGFAEGAAIHVSILPLSQENLAKVKEAADQDEESLLPAAGVTYHLSISAGGQERTINDFGNTFTVRSIGLGEIKANLSTDSVFMLYEGRLQPVPTQLVTGAGGAMQAIFRRTGNSTYVVGHKSIDYGDLAGHWAQTAINKLSAKGYVNGKSASSFKPDDPVTRAEFAALLIRGLALYDKQAAGFFSDVKETDWFRKDVFIANRAGLVTGYSGKFHPHERITRQEMAVMAARALLYANPGKESGSADIARFADAEEISGWAEEAIRITVANGIMNGPGHDRFDPRSTSTRAQAALVLLKLLQSLEFID</sequence>
<gene>
    <name evidence="3" type="ORF">ICC18_05800</name>
</gene>
<evidence type="ECO:0000256" key="1">
    <source>
        <dbReference type="SAM" id="SignalP"/>
    </source>
</evidence>
<dbReference type="RefSeq" id="WP_188173429.1">
    <property type="nucleotide sequence ID" value="NZ_JACVVD010000002.1"/>
</dbReference>
<dbReference type="Pfam" id="PF00395">
    <property type="entry name" value="SLH"/>
    <property type="match status" value="3"/>
</dbReference>
<name>A0A926KM22_9BACL</name>
<dbReference type="PANTHER" id="PTHR43308:SF5">
    <property type="entry name" value="S-LAYER PROTEIN _ PEPTIDOGLYCAN ENDO-BETA-N-ACETYLGLUCOSAMINIDASE"/>
    <property type="match status" value="1"/>
</dbReference>
<dbReference type="PANTHER" id="PTHR43308">
    <property type="entry name" value="OUTER MEMBRANE PROTEIN ALPHA-RELATED"/>
    <property type="match status" value="1"/>
</dbReference>
<evidence type="ECO:0000313" key="4">
    <source>
        <dbReference type="Proteomes" id="UP000650466"/>
    </source>
</evidence>
<feature type="chain" id="PRO_5038885350" evidence="1">
    <location>
        <begin position="32"/>
        <end position="614"/>
    </location>
</feature>
<dbReference type="Proteomes" id="UP000650466">
    <property type="component" value="Unassembled WGS sequence"/>
</dbReference>
<dbReference type="Pfam" id="PF00963">
    <property type="entry name" value="Cohesin"/>
    <property type="match status" value="1"/>
</dbReference>
<proteinExistence type="predicted"/>
<dbReference type="InterPro" id="IPR002102">
    <property type="entry name" value="Cohesin_dom"/>
</dbReference>
<dbReference type="Gene3D" id="2.60.40.680">
    <property type="match status" value="1"/>
</dbReference>
<feature type="domain" description="SLH" evidence="2">
    <location>
        <begin position="428"/>
        <end position="491"/>
    </location>
</feature>
<feature type="signal peptide" evidence="1">
    <location>
        <begin position="1"/>
        <end position="31"/>
    </location>
</feature>
<dbReference type="PROSITE" id="PS51272">
    <property type="entry name" value="SLH"/>
    <property type="match status" value="3"/>
</dbReference>
<comment type="caution">
    <text evidence="3">The sequence shown here is derived from an EMBL/GenBank/DDBJ whole genome shotgun (WGS) entry which is preliminary data.</text>
</comment>
<dbReference type="EMBL" id="JACVVD010000002">
    <property type="protein sequence ID" value="MBD0379623.1"/>
    <property type="molecule type" value="Genomic_DNA"/>
</dbReference>
<dbReference type="AlphaFoldDB" id="A0A926KM22"/>
<evidence type="ECO:0000259" key="2">
    <source>
        <dbReference type="PROSITE" id="PS51272"/>
    </source>
</evidence>
<feature type="domain" description="SLH" evidence="2">
    <location>
        <begin position="492"/>
        <end position="550"/>
    </location>
</feature>
<feature type="domain" description="SLH" evidence="2">
    <location>
        <begin position="554"/>
        <end position="614"/>
    </location>
</feature>
<dbReference type="GO" id="GO:0000272">
    <property type="term" value="P:polysaccharide catabolic process"/>
    <property type="evidence" value="ECO:0007669"/>
    <property type="project" value="InterPro"/>
</dbReference>
<dbReference type="InterPro" id="IPR051465">
    <property type="entry name" value="Cell_Envelope_Struct_Comp"/>
</dbReference>
<keyword evidence="4" id="KW-1185">Reference proteome</keyword>
<dbReference type="InterPro" id="IPR001119">
    <property type="entry name" value="SLH_dom"/>
</dbReference>
<evidence type="ECO:0000313" key="3">
    <source>
        <dbReference type="EMBL" id="MBD0379623.1"/>
    </source>
</evidence>
<dbReference type="InterPro" id="IPR008965">
    <property type="entry name" value="CBM2/CBM3_carb-bd_dom_sf"/>
</dbReference>
<dbReference type="PROSITE" id="PS51257">
    <property type="entry name" value="PROKAR_LIPOPROTEIN"/>
    <property type="match status" value="1"/>
</dbReference>
<dbReference type="SUPFAM" id="SSF49384">
    <property type="entry name" value="Carbohydrate-binding domain"/>
    <property type="match status" value="1"/>
</dbReference>
<organism evidence="3 4">
    <name type="scientific">Paenibacillus sedimenti</name>
    <dbReference type="NCBI Taxonomy" id="2770274"/>
    <lineage>
        <taxon>Bacteria</taxon>
        <taxon>Bacillati</taxon>
        <taxon>Bacillota</taxon>
        <taxon>Bacilli</taxon>
        <taxon>Bacillales</taxon>
        <taxon>Paenibacillaceae</taxon>
        <taxon>Paenibacillus</taxon>
    </lineage>
</organism>
<accession>A0A926KM22</accession>